<name>A0ABR2WHB3_9FUNG</name>
<dbReference type="Gene3D" id="3.30.43.10">
    <property type="entry name" value="Uridine Diphospho-n-acetylenolpyruvylglucosamine Reductase, domain 2"/>
    <property type="match status" value="1"/>
</dbReference>
<evidence type="ECO:0000256" key="2">
    <source>
        <dbReference type="ARBA" id="ARBA00022630"/>
    </source>
</evidence>
<evidence type="ECO:0000256" key="3">
    <source>
        <dbReference type="ARBA" id="ARBA00022827"/>
    </source>
</evidence>
<evidence type="ECO:0000313" key="6">
    <source>
        <dbReference type="EMBL" id="KAK9760905.1"/>
    </source>
</evidence>
<dbReference type="EC" id="1.1.99.40" evidence="6"/>
<dbReference type="Proteomes" id="UP001479436">
    <property type="component" value="Unassembled WGS sequence"/>
</dbReference>
<keyword evidence="2" id="KW-0285">Flavoprotein</keyword>
<comment type="cofactor">
    <cofactor evidence="1">
        <name>FAD</name>
        <dbReference type="ChEBI" id="CHEBI:57692"/>
    </cofactor>
</comment>
<dbReference type="PANTHER" id="PTHR43716:SF1">
    <property type="entry name" value="D-2-HYDROXYGLUTARATE DEHYDROGENASE, MITOCHONDRIAL"/>
    <property type="match status" value="1"/>
</dbReference>
<evidence type="ECO:0000313" key="7">
    <source>
        <dbReference type="Proteomes" id="UP001479436"/>
    </source>
</evidence>
<dbReference type="InterPro" id="IPR036318">
    <property type="entry name" value="FAD-bd_PCMH-like_sf"/>
</dbReference>
<dbReference type="GO" id="GO:0016491">
    <property type="term" value="F:oxidoreductase activity"/>
    <property type="evidence" value="ECO:0007669"/>
    <property type="project" value="UniProtKB-KW"/>
</dbReference>
<organism evidence="6 7">
    <name type="scientific">Basidiobolus ranarum</name>
    <dbReference type="NCBI Taxonomy" id="34480"/>
    <lineage>
        <taxon>Eukaryota</taxon>
        <taxon>Fungi</taxon>
        <taxon>Fungi incertae sedis</taxon>
        <taxon>Zoopagomycota</taxon>
        <taxon>Entomophthoromycotina</taxon>
        <taxon>Basidiobolomycetes</taxon>
        <taxon>Basidiobolales</taxon>
        <taxon>Basidiobolaceae</taxon>
        <taxon>Basidiobolus</taxon>
    </lineage>
</organism>
<dbReference type="InterPro" id="IPR016166">
    <property type="entry name" value="FAD-bd_PCMH"/>
</dbReference>
<dbReference type="InterPro" id="IPR016167">
    <property type="entry name" value="FAD-bd_PCMH_sub1"/>
</dbReference>
<dbReference type="PANTHER" id="PTHR43716">
    <property type="entry name" value="D-2-HYDROXYGLUTARATE DEHYDROGENASE, MITOCHONDRIAL"/>
    <property type="match status" value="1"/>
</dbReference>
<dbReference type="InterPro" id="IPR051264">
    <property type="entry name" value="FAD-oxidored/transferase_4"/>
</dbReference>
<evidence type="ECO:0000256" key="4">
    <source>
        <dbReference type="ARBA" id="ARBA00023002"/>
    </source>
</evidence>
<keyword evidence="7" id="KW-1185">Reference proteome</keyword>
<dbReference type="InterPro" id="IPR016164">
    <property type="entry name" value="FAD-linked_Oxase-like_C"/>
</dbReference>
<reference evidence="6 7" key="1">
    <citation type="submission" date="2023-04" db="EMBL/GenBank/DDBJ databases">
        <title>Genome of Basidiobolus ranarum AG-B5.</title>
        <authorList>
            <person name="Stajich J.E."/>
            <person name="Carter-House D."/>
            <person name="Gryganskyi A."/>
        </authorList>
    </citation>
    <scope>NUCLEOTIDE SEQUENCE [LARGE SCALE GENOMIC DNA]</scope>
    <source>
        <strain evidence="6 7">AG-B5</strain>
    </source>
</reference>
<keyword evidence="4 6" id="KW-0560">Oxidoreductase</keyword>
<evidence type="ECO:0000259" key="5">
    <source>
        <dbReference type="PROSITE" id="PS51387"/>
    </source>
</evidence>
<dbReference type="Pfam" id="PF01565">
    <property type="entry name" value="FAD_binding_4"/>
    <property type="match status" value="1"/>
</dbReference>
<accession>A0ABR2WHB3</accession>
<comment type="caution">
    <text evidence="6">The sequence shown here is derived from an EMBL/GenBank/DDBJ whole genome shotgun (WGS) entry which is preliminary data.</text>
</comment>
<gene>
    <name evidence="6" type="primary">DLD2_7</name>
    <name evidence="6" type="ORF">K7432_014614</name>
</gene>
<dbReference type="Gene3D" id="3.30.70.2190">
    <property type="match status" value="1"/>
</dbReference>
<evidence type="ECO:0000256" key="1">
    <source>
        <dbReference type="ARBA" id="ARBA00001974"/>
    </source>
</evidence>
<dbReference type="InterPro" id="IPR016169">
    <property type="entry name" value="FAD-bd_PCMH_sub2"/>
</dbReference>
<sequence>MFLSKLISRTNLASTQLKHFPRSGGIKGQPLRMSTTPLYALYSTKVASVDPELEKIDHEIPYTADSYPHYKRNPKFKEVTQADVQYFKSILPLEGVLVADGIRTSEDDLIPYNQDWFKSYRGKSQVVLKPHTTEEVSKLMSYCNTQRLAVVPQGGNTGAVGGSVPIFDEIIVNTSNLNRIREFDPLTGAISCDSGCILENIDNYLSEQGYIVPLDLGSKGSCQIGGNVSTNAGGIRLLRYGSLHGNVLGLEVVLPDGTIVDGISMLRKDNTGYDLKQLFIGSEGTLGIITGVSLLTPKRPKSTNVALVGLGSYEEVQSTYLRAKEDLSEVLSAFEFWDSGSMYYGRTLGSKNFRVPFEREYPFYVLVETSGSNSDHDSE</sequence>
<proteinExistence type="predicted"/>
<feature type="non-terminal residue" evidence="6">
    <location>
        <position position="379"/>
    </location>
</feature>
<dbReference type="InterPro" id="IPR004113">
    <property type="entry name" value="FAD-bd_oxidored_4_C"/>
</dbReference>
<dbReference type="PROSITE" id="PS51387">
    <property type="entry name" value="FAD_PCMH"/>
    <property type="match status" value="1"/>
</dbReference>
<dbReference type="InterPro" id="IPR006094">
    <property type="entry name" value="Oxid_FAD_bind_N"/>
</dbReference>
<feature type="domain" description="FAD-binding PCMH-type" evidence="5">
    <location>
        <begin position="120"/>
        <end position="299"/>
    </location>
</feature>
<dbReference type="Gene3D" id="3.30.465.10">
    <property type="match status" value="1"/>
</dbReference>
<keyword evidence="3" id="KW-0274">FAD</keyword>
<dbReference type="EMBL" id="JASJQH010001711">
    <property type="protein sequence ID" value="KAK9760905.1"/>
    <property type="molecule type" value="Genomic_DNA"/>
</dbReference>
<dbReference type="SUPFAM" id="SSF56176">
    <property type="entry name" value="FAD-binding/transporter-associated domain-like"/>
    <property type="match status" value="1"/>
</dbReference>
<dbReference type="Pfam" id="PF02913">
    <property type="entry name" value="FAD-oxidase_C"/>
    <property type="match status" value="1"/>
</dbReference>
<dbReference type="SUPFAM" id="SSF55103">
    <property type="entry name" value="FAD-linked oxidases, C-terminal domain"/>
    <property type="match status" value="1"/>
</dbReference>
<protein>
    <submittedName>
        <fullName evidence="6">D-lactate ferricytochrome c oxidoreductase</fullName>
        <ecNumber evidence="6">1.1.99.40</ecNumber>
    </submittedName>
</protein>